<keyword evidence="3" id="KW-0050">Antiport</keyword>
<keyword evidence="2" id="KW-0813">Transport</keyword>
<feature type="transmembrane region" description="Helical" evidence="10">
    <location>
        <begin position="144"/>
        <end position="162"/>
    </location>
</feature>
<feature type="transmembrane region" description="Helical" evidence="10">
    <location>
        <begin position="98"/>
        <end position="124"/>
    </location>
</feature>
<keyword evidence="6 10" id="KW-1133">Transmembrane helix</keyword>
<evidence type="ECO:0000313" key="11">
    <source>
        <dbReference type="EMBL" id="HEW52636.1"/>
    </source>
</evidence>
<dbReference type="NCBIfam" id="TIGR00797">
    <property type="entry name" value="matE"/>
    <property type="match status" value="1"/>
</dbReference>
<dbReference type="EMBL" id="DSGT01000002">
    <property type="protein sequence ID" value="HEW52636.1"/>
    <property type="molecule type" value="Genomic_DNA"/>
</dbReference>
<feature type="transmembrane region" description="Helical" evidence="10">
    <location>
        <begin position="322"/>
        <end position="345"/>
    </location>
</feature>
<keyword evidence="5 10" id="KW-0812">Transmembrane</keyword>
<feature type="transmembrane region" description="Helical" evidence="10">
    <location>
        <begin position="204"/>
        <end position="224"/>
    </location>
</feature>
<evidence type="ECO:0000256" key="2">
    <source>
        <dbReference type="ARBA" id="ARBA00022448"/>
    </source>
</evidence>
<reference evidence="11" key="1">
    <citation type="journal article" date="2020" name="mSystems">
        <title>Genome- and Community-Level Interaction Insights into Carbon Utilization and Element Cycling Functions of Hydrothermarchaeota in Hydrothermal Sediment.</title>
        <authorList>
            <person name="Zhou Z."/>
            <person name="Liu Y."/>
            <person name="Xu W."/>
            <person name="Pan J."/>
            <person name="Luo Z.H."/>
            <person name="Li M."/>
        </authorList>
    </citation>
    <scope>NUCLEOTIDE SEQUENCE [LARGE SCALE GENOMIC DNA]</scope>
    <source>
        <strain evidence="11">SpSt-16</strain>
    </source>
</reference>
<feature type="transmembrane region" description="Helical" evidence="10">
    <location>
        <begin position="357"/>
        <end position="377"/>
    </location>
</feature>
<dbReference type="InterPro" id="IPR048279">
    <property type="entry name" value="MdtK-like"/>
</dbReference>
<dbReference type="GO" id="GO:0015297">
    <property type="term" value="F:antiporter activity"/>
    <property type="evidence" value="ECO:0007669"/>
    <property type="project" value="UniProtKB-KW"/>
</dbReference>
<evidence type="ECO:0000256" key="6">
    <source>
        <dbReference type="ARBA" id="ARBA00022989"/>
    </source>
</evidence>
<dbReference type="AlphaFoldDB" id="A0A7C2ZBL5"/>
<evidence type="ECO:0000256" key="8">
    <source>
        <dbReference type="ARBA" id="ARBA00023136"/>
    </source>
</evidence>
<comment type="caution">
    <text evidence="11">The sequence shown here is derived from an EMBL/GenBank/DDBJ whole genome shotgun (WGS) entry which is preliminary data.</text>
</comment>
<feature type="transmembrane region" description="Helical" evidence="10">
    <location>
        <begin position="417"/>
        <end position="438"/>
    </location>
</feature>
<gene>
    <name evidence="11" type="ORF">ENO77_00385</name>
</gene>
<evidence type="ECO:0000256" key="3">
    <source>
        <dbReference type="ARBA" id="ARBA00022449"/>
    </source>
</evidence>
<evidence type="ECO:0000256" key="5">
    <source>
        <dbReference type="ARBA" id="ARBA00022692"/>
    </source>
</evidence>
<evidence type="ECO:0000256" key="1">
    <source>
        <dbReference type="ARBA" id="ARBA00004651"/>
    </source>
</evidence>
<protein>
    <recommendedName>
        <fullName evidence="9">Multidrug-efflux transporter</fullName>
    </recommendedName>
</protein>
<dbReference type="PANTHER" id="PTHR43298">
    <property type="entry name" value="MULTIDRUG RESISTANCE PROTEIN NORM-RELATED"/>
    <property type="match status" value="1"/>
</dbReference>
<comment type="subcellular location">
    <subcellularLocation>
        <location evidence="1">Cell membrane</location>
        <topology evidence="1">Multi-pass membrane protein</topology>
    </subcellularLocation>
</comment>
<dbReference type="GO" id="GO:0006811">
    <property type="term" value="P:monoatomic ion transport"/>
    <property type="evidence" value="ECO:0007669"/>
    <property type="project" value="UniProtKB-KW"/>
</dbReference>
<feature type="transmembrane region" description="Helical" evidence="10">
    <location>
        <begin position="169"/>
        <end position="192"/>
    </location>
</feature>
<keyword evidence="8 10" id="KW-0472">Membrane</keyword>
<dbReference type="InterPro" id="IPR002528">
    <property type="entry name" value="MATE_fam"/>
</dbReference>
<feature type="transmembrane region" description="Helical" evidence="10">
    <location>
        <begin position="389"/>
        <end position="411"/>
    </location>
</feature>
<evidence type="ECO:0000256" key="4">
    <source>
        <dbReference type="ARBA" id="ARBA00022475"/>
    </source>
</evidence>
<feature type="transmembrane region" description="Helical" evidence="10">
    <location>
        <begin position="53"/>
        <end position="86"/>
    </location>
</feature>
<dbReference type="GO" id="GO:0042910">
    <property type="term" value="F:xenobiotic transmembrane transporter activity"/>
    <property type="evidence" value="ECO:0007669"/>
    <property type="project" value="InterPro"/>
</dbReference>
<dbReference type="GO" id="GO:0005886">
    <property type="term" value="C:plasma membrane"/>
    <property type="evidence" value="ECO:0007669"/>
    <property type="project" value="UniProtKB-SubCell"/>
</dbReference>
<sequence length="460" mass="49991">MRLPVDVPYVSKIFDHEVLQALKIAIPLVVAELVSSLYALADTYFVKGLGESAISALGIASYIFWFAMAILALFNVPLSIAVAQYIGAKDFRGARTSLGLILALGTIIVLPISLILSYLTPWIVLVQSGSSGSTLKYATEYLYIRFYGFLIPFTALCLDTAIISSGRTLYSMISNSIGLILNIVLDPVLIYGLHGFPRLEVAGAAYATLISWLVTLVINLMFIVRMRLTPIFKIEYQKALVLLRLGLFAFLERLLFSLGNNIYAGIIARLGDIAMAAHNIGLRIESLIYMPGHAFTMAASVLVGQKVGAGDIEGAKRVGSKVIMLGTLGMGFIGIVIAFLAPLVATPFAPSEDVRKLASIYLLIAGLNEFGLGLTMITGGAIRGAGNVIVPFITNLTCLFAVRVALAVYLAPLINVIGPWIAMFIDIYLRGFVLYYVYSTRFHRLVKRVAERVELENKSS</sequence>
<accession>A0A7C2ZBL5</accession>
<name>A0A7C2ZBL5_9CREN</name>
<dbReference type="Pfam" id="PF01554">
    <property type="entry name" value="MatE"/>
    <property type="match status" value="2"/>
</dbReference>
<keyword evidence="7" id="KW-0406">Ion transport</keyword>
<dbReference type="InterPro" id="IPR050222">
    <property type="entry name" value="MATE_MdtK"/>
</dbReference>
<evidence type="ECO:0000256" key="10">
    <source>
        <dbReference type="SAM" id="Phobius"/>
    </source>
</evidence>
<dbReference type="PIRSF" id="PIRSF006603">
    <property type="entry name" value="DinF"/>
    <property type="match status" value="1"/>
</dbReference>
<proteinExistence type="predicted"/>
<organism evidence="11">
    <name type="scientific">Ignisphaera aggregans</name>
    <dbReference type="NCBI Taxonomy" id="334771"/>
    <lineage>
        <taxon>Archaea</taxon>
        <taxon>Thermoproteota</taxon>
        <taxon>Thermoprotei</taxon>
        <taxon>Desulfurococcales</taxon>
        <taxon>Desulfurococcaceae</taxon>
        <taxon>Ignisphaera</taxon>
    </lineage>
</organism>
<keyword evidence="4" id="KW-1003">Cell membrane</keyword>
<feature type="transmembrane region" description="Helical" evidence="10">
    <location>
        <begin position="236"/>
        <end position="256"/>
    </location>
</feature>
<dbReference type="CDD" id="cd13137">
    <property type="entry name" value="MATE_NorM_like"/>
    <property type="match status" value="1"/>
</dbReference>
<dbReference type="PANTHER" id="PTHR43298:SF2">
    <property type="entry name" value="FMN_FAD EXPORTER YEEO-RELATED"/>
    <property type="match status" value="1"/>
</dbReference>
<evidence type="ECO:0000256" key="7">
    <source>
        <dbReference type="ARBA" id="ARBA00023065"/>
    </source>
</evidence>
<feature type="transmembrane region" description="Helical" evidence="10">
    <location>
        <begin position="21"/>
        <end position="41"/>
    </location>
</feature>
<evidence type="ECO:0000256" key="9">
    <source>
        <dbReference type="ARBA" id="ARBA00031636"/>
    </source>
</evidence>